<evidence type="ECO:0000256" key="8">
    <source>
        <dbReference type="ARBA" id="ARBA00023136"/>
    </source>
</evidence>
<keyword evidence="8 9" id="KW-0472">Membrane</keyword>
<dbReference type="InterPro" id="IPR036640">
    <property type="entry name" value="ABC1_TM_sf"/>
</dbReference>
<protein>
    <submittedName>
        <fullName evidence="12">Membrane protein containing ABC transporter-like domain protein</fullName>
    </submittedName>
</protein>
<dbReference type="PANTHER" id="PTHR24221:SF654">
    <property type="entry name" value="ATP-BINDING CASSETTE SUB-FAMILY B MEMBER 6"/>
    <property type="match status" value="1"/>
</dbReference>
<proteinExistence type="predicted"/>
<dbReference type="SUPFAM" id="SSF90123">
    <property type="entry name" value="ABC transporter transmembrane region"/>
    <property type="match status" value="1"/>
</dbReference>
<dbReference type="PROSITE" id="PS50929">
    <property type="entry name" value="ABC_TM1F"/>
    <property type="match status" value="1"/>
</dbReference>
<keyword evidence="2" id="KW-0813">Transport</keyword>
<evidence type="ECO:0000259" key="10">
    <source>
        <dbReference type="PROSITE" id="PS50893"/>
    </source>
</evidence>
<evidence type="ECO:0000256" key="7">
    <source>
        <dbReference type="ARBA" id="ARBA00022989"/>
    </source>
</evidence>
<keyword evidence="3" id="KW-1003">Cell membrane</keyword>
<reference evidence="12" key="1">
    <citation type="submission" date="2013-08" db="EMBL/GenBank/DDBJ databases">
        <authorList>
            <person name="Mendez C."/>
            <person name="Richter M."/>
            <person name="Ferrer M."/>
            <person name="Sanchez J."/>
        </authorList>
    </citation>
    <scope>NUCLEOTIDE SEQUENCE</scope>
</reference>
<dbReference type="InterPro" id="IPR011527">
    <property type="entry name" value="ABC1_TM_dom"/>
</dbReference>
<dbReference type="Gene3D" id="3.40.50.300">
    <property type="entry name" value="P-loop containing nucleotide triphosphate hydrolases"/>
    <property type="match status" value="1"/>
</dbReference>
<dbReference type="InterPro" id="IPR039421">
    <property type="entry name" value="Type_1_exporter"/>
</dbReference>
<dbReference type="PROSITE" id="PS50893">
    <property type="entry name" value="ABC_TRANSPORTER_2"/>
    <property type="match status" value="1"/>
</dbReference>
<dbReference type="SMART" id="SM00382">
    <property type="entry name" value="AAA"/>
    <property type="match status" value="1"/>
</dbReference>
<dbReference type="GO" id="GO:0005886">
    <property type="term" value="C:plasma membrane"/>
    <property type="evidence" value="ECO:0007669"/>
    <property type="project" value="UniProtKB-SubCell"/>
</dbReference>
<evidence type="ECO:0000256" key="9">
    <source>
        <dbReference type="SAM" id="Phobius"/>
    </source>
</evidence>
<evidence type="ECO:0000256" key="3">
    <source>
        <dbReference type="ARBA" id="ARBA00022475"/>
    </source>
</evidence>
<reference evidence="12" key="2">
    <citation type="journal article" date="2014" name="ISME J.">
        <title>Microbial stratification in low pH oxic and suboxic macroscopic growths along an acid mine drainage.</title>
        <authorList>
            <person name="Mendez-Garcia C."/>
            <person name="Mesa V."/>
            <person name="Sprenger R.R."/>
            <person name="Richter M."/>
            <person name="Diez M.S."/>
            <person name="Solano J."/>
            <person name="Bargiela R."/>
            <person name="Golyshina O.V."/>
            <person name="Manteca A."/>
            <person name="Ramos J.L."/>
            <person name="Gallego J.R."/>
            <person name="Llorente I."/>
            <person name="Martins Dos Santos V.A."/>
            <person name="Jensen O.N."/>
            <person name="Pelaez A.I."/>
            <person name="Sanchez J."/>
            <person name="Ferrer M."/>
        </authorList>
    </citation>
    <scope>NUCLEOTIDE SEQUENCE</scope>
</reference>
<dbReference type="GO" id="GO:0005524">
    <property type="term" value="F:ATP binding"/>
    <property type="evidence" value="ECO:0007669"/>
    <property type="project" value="UniProtKB-KW"/>
</dbReference>
<feature type="domain" description="ABC transmembrane type-1" evidence="11">
    <location>
        <begin position="1"/>
        <end position="142"/>
    </location>
</feature>
<dbReference type="PANTHER" id="PTHR24221">
    <property type="entry name" value="ATP-BINDING CASSETTE SUB-FAMILY B"/>
    <property type="match status" value="1"/>
</dbReference>
<keyword evidence="6" id="KW-0067">ATP-binding</keyword>
<dbReference type="FunFam" id="3.40.50.300:FF:000299">
    <property type="entry name" value="ABC transporter ATP-binding protein/permease"/>
    <property type="match status" value="1"/>
</dbReference>
<keyword evidence="4 9" id="KW-0812">Transmembrane</keyword>
<gene>
    <name evidence="12" type="ORF">B1B_05195</name>
</gene>
<evidence type="ECO:0000256" key="2">
    <source>
        <dbReference type="ARBA" id="ARBA00022448"/>
    </source>
</evidence>
<dbReference type="GO" id="GO:0016887">
    <property type="term" value="F:ATP hydrolysis activity"/>
    <property type="evidence" value="ECO:0007669"/>
    <property type="project" value="InterPro"/>
</dbReference>
<evidence type="ECO:0000259" key="11">
    <source>
        <dbReference type="PROSITE" id="PS50929"/>
    </source>
</evidence>
<evidence type="ECO:0000256" key="6">
    <source>
        <dbReference type="ARBA" id="ARBA00022840"/>
    </source>
</evidence>
<feature type="transmembrane region" description="Helical" evidence="9">
    <location>
        <begin position="116"/>
        <end position="139"/>
    </location>
</feature>
<evidence type="ECO:0000313" key="12">
    <source>
        <dbReference type="EMBL" id="EQD70061.1"/>
    </source>
</evidence>
<comment type="subcellular location">
    <subcellularLocation>
        <location evidence="1">Cell membrane</location>
        <topology evidence="1">Multi-pass membrane protein</topology>
    </subcellularLocation>
</comment>
<evidence type="ECO:0000256" key="1">
    <source>
        <dbReference type="ARBA" id="ARBA00004651"/>
    </source>
</evidence>
<dbReference type="SUPFAM" id="SSF52540">
    <property type="entry name" value="P-loop containing nucleoside triphosphate hydrolases"/>
    <property type="match status" value="1"/>
</dbReference>
<dbReference type="InterPro" id="IPR003593">
    <property type="entry name" value="AAA+_ATPase"/>
</dbReference>
<dbReference type="Gene3D" id="1.20.1560.10">
    <property type="entry name" value="ABC transporter type 1, transmembrane domain"/>
    <property type="match status" value="1"/>
</dbReference>
<dbReference type="EMBL" id="AUZY01003280">
    <property type="protein sequence ID" value="EQD70061.1"/>
    <property type="molecule type" value="Genomic_DNA"/>
</dbReference>
<dbReference type="Pfam" id="PF00664">
    <property type="entry name" value="ABC_membrane"/>
    <property type="match status" value="1"/>
</dbReference>
<organism evidence="12">
    <name type="scientific">mine drainage metagenome</name>
    <dbReference type="NCBI Taxonomy" id="410659"/>
    <lineage>
        <taxon>unclassified sequences</taxon>
        <taxon>metagenomes</taxon>
        <taxon>ecological metagenomes</taxon>
    </lineage>
</organism>
<evidence type="ECO:0000256" key="4">
    <source>
        <dbReference type="ARBA" id="ARBA00022692"/>
    </source>
</evidence>
<accession>T1BAZ0</accession>
<dbReference type="GO" id="GO:0140359">
    <property type="term" value="F:ABC-type transporter activity"/>
    <property type="evidence" value="ECO:0007669"/>
    <property type="project" value="InterPro"/>
</dbReference>
<dbReference type="Pfam" id="PF00005">
    <property type="entry name" value="ABC_tran"/>
    <property type="match status" value="1"/>
</dbReference>
<dbReference type="InterPro" id="IPR017871">
    <property type="entry name" value="ABC_transporter-like_CS"/>
</dbReference>
<dbReference type="InterPro" id="IPR003439">
    <property type="entry name" value="ABC_transporter-like_ATP-bd"/>
</dbReference>
<keyword evidence="7 9" id="KW-1133">Transmembrane helix</keyword>
<sequence length="411" mass="45401">MFFVFVVPVLIYLGIVVQKKQRGHWRNIRDAYGIMNERLQENITGQRVVRGFLGEDREIERFTQTTDSYFQEYNIVAKLRGKYNNLMPLMISVAATGVILYGGYTSLITGAEIGNLAAAVNIFNLMTSPVSFIGRLIVFSENARAGIDRIDTIIDGKDEEAISAEIKSPLNPPAEVTSLAFSRGSKVILNEMSFSIKKGEFVAITGSTGSGKSTLINMLPRLYDPDKGTISYNGVVYDKFTLPEIRERIGVVPQEISLLSGSIRENIAFGNRTFSDEEVIEAAKIAHIDDFIESMPDKYGTIVGERGITLSGGQKQRVAIARAVIMKPEILIFDDATSSLDAEIELEIFNSIRENLHSTSVVIISLKETGLMFADRVLVVDNGNLTEVTGTRKDLIDSSRRDNFTEVSGNS</sequence>
<dbReference type="PROSITE" id="PS00211">
    <property type="entry name" value="ABC_TRANSPORTER_1"/>
    <property type="match status" value="1"/>
</dbReference>
<feature type="transmembrane region" description="Helical" evidence="9">
    <location>
        <begin position="86"/>
        <end position="104"/>
    </location>
</feature>
<dbReference type="AlphaFoldDB" id="T1BAZ0"/>
<keyword evidence="5" id="KW-0547">Nucleotide-binding</keyword>
<evidence type="ECO:0000256" key="5">
    <source>
        <dbReference type="ARBA" id="ARBA00022741"/>
    </source>
</evidence>
<feature type="domain" description="ABC transporter" evidence="10">
    <location>
        <begin position="174"/>
        <end position="407"/>
    </location>
</feature>
<comment type="caution">
    <text evidence="12">The sequence shown here is derived from an EMBL/GenBank/DDBJ whole genome shotgun (WGS) entry which is preliminary data.</text>
</comment>
<name>T1BAZ0_9ZZZZ</name>
<dbReference type="InterPro" id="IPR027417">
    <property type="entry name" value="P-loop_NTPase"/>
</dbReference>